<evidence type="ECO:0000256" key="3">
    <source>
        <dbReference type="ARBA" id="ARBA00008919"/>
    </source>
</evidence>
<dbReference type="GO" id="GO:0032580">
    <property type="term" value="C:Golgi cisterna membrane"/>
    <property type="evidence" value="ECO:0007669"/>
    <property type="project" value="UniProtKB-SubCell"/>
</dbReference>
<dbReference type="STRING" id="195883.A0A482WGN9"/>
<evidence type="ECO:0000313" key="15">
    <source>
        <dbReference type="EMBL" id="RZF32653.1"/>
    </source>
</evidence>
<dbReference type="Proteomes" id="UP000291343">
    <property type="component" value="Unassembled WGS sequence"/>
</dbReference>
<protein>
    <recommendedName>
        <fullName evidence="12">Fucosyltransferase</fullName>
        <ecNumber evidence="12">2.4.1.-</ecNumber>
    </recommendedName>
</protein>
<evidence type="ECO:0000256" key="6">
    <source>
        <dbReference type="ARBA" id="ARBA00022692"/>
    </source>
</evidence>
<dbReference type="FunFam" id="3.40.50.11660:FF:000004">
    <property type="entry name" value="Glycoprotein 3-alpha-L-fucosyltransferase A"/>
    <property type="match status" value="1"/>
</dbReference>
<evidence type="ECO:0000259" key="14">
    <source>
        <dbReference type="Pfam" id="PF17039"/>
    </source>
</evidence>
<sequence>MLFRCLRCLLFIICCSCLIFIFTVHIDRLPNTATVSNHLYPIIHSSNTTSELLKKVQKNVEERPWYLTNGARWPVAAKIDSKTGRRDAKLWPNEDKEGDRILDQLMFIPPNNGKPLPMKTIYIVAPGMSLIEWEFHHPKGSREPFVTCPVNRCKATTNSADSLDADAILFVNNFHDPGHHKPAKQVWIMYRMESPLNSEHLTDVHQDVYNLTATYMRNSDIVRAYFKWVYYDEQQTEWQGPPRNFAAGKTRKVAWFVTNCIYSVNNNRLQYARLLAKHIQVDMYGACGAQYQCPRSNEAACFRLLETKYKFYLAFENSNCREYITEKYFKNSLQHNVIPIVMGAPREDYELVSPKHSFIHVEDFDSPKDLATYLHKLDQDDDLFNSYFKWRGMGEMIEGYFYCRLCAMLHDDYPNKYYERIDDFWRKPGSCTKGTWREYRISGSAKETVP</sequence>
<evidence type="ECO:0000256" key="8">
    <source>
        <dbReference type="ARBA" id="ARBA00022989"/>
    </source>
</evidence>
<dbReference type="EC" id="2.4.1.-" evidence="12"/>
<keyword evidence="8" id="KW-1133">Transmembrane helix</keyword>
<keyword evidence="4 12" id="KW-0328">Glycosyltransferase</keyword>
<dbReference type="SMR" id="A0A482WGN9"/>
<dbReference type="SUPFAM" id="SSF53756">
    <property type="entry name" value="UDP-Glycosyltransferase/glycogen phosphorylase"/>
    <property type="match status" value="1"/>
</dbReference>
<comment type="pathway">
    <text evidence="2">Protein modification; protein glycosylation.</text>
</comment>
<comment type="similarity">
    <text evidence="3 12">Belongs to the glycosyltransferase 10 family.</text>
</comment>
<keyword evidence="7" id="KW-0735">Signal-anchor</keyword>
<dbReference type="EMBL" id="QKKF02036132">
    <property type="protein sequence ID" value="RZF32653.1"/>
    <property type="molecule type" value="Genomic_DNA"/>
</dbReference>
<dbReference type="InterPro" id="IPR055270">
    <property type="entry name" value="Glyco_tran_10_C"/>
</dbReference>
<reference evidence="15 16" key="1">
    <citation type="journal article" date="2017" name="Gigascience">
        <title>Genome sequence of the small brown planthopper, Laodelphax striatellus.</title>
        <authorList>
            <person name="Zhu J."/>
            <person name="Jiang F."/>
            <person name="Wang X."/>
            <person name="Yang P."/>
            <person name="Bao Y."/>
            <person name="Zhao W."/>
            <person name="Wang W."/>
            <person name="Lu H."/>
            <person name="Wang Q."/>
            <person name="Cui N."/>
            <person name="Li J."/>
            <person name="Chen X."/>
            <person name="Luo L."/>
            <person name="Yu J."/>
            <person name="Kang L."/>
            <person name="Cui F."/>
        </authorList>
    </citation>
    <scope>NUCLEOTIDE SEQUENCE [LARGE SCALE GENOMIC DNA]</scope>
    <source>
        <strain evidence="15">Lst14</strain>
    </source>
</reference>
<comment type="subcellular location">
    <subcellularLocation>
        <location evidence="1 12">Golgi apparatus</location>
        <location evidence="1 12">Golgi stack membrane</location>
        <topology evidence="1 12">Single-pass type II membrane protein</topology>
    </subcellularLocation>
</comment>
<name>A0A482WGN9_LAOST</name>
<dbReference type="Pfam" id="PF17039">
    <property type="entry name" value="Glyco_tran_10_N"/>
    <property type="match status" value="1"/>
</dbReference>
<evidence type="ECO:0000259" key="13">
    <source>
        <dbReference type="Pfam" id="PF00852"/>
    </source>
</evidence>
<evidence type="ECO:0000256" key="5">
    <source>
        <dbReference type="ARBA" id="ARBA00022679"/>
    </source>
</evidence>
<keyword evidence="11" id="KW-0325">Glycoprotein</keyword>
<proteinExistence type="inferred from homology"/>
<dbReference type="UniPathway" id="UPA00378"/>
<evidence type="ECO:0000256" key="2">
    <source>
        <dbReference type="ARBA" id="ARBA00004922"/>
    </source>
</evidence>
<feature type="domain" description="Fucosyltransferase N-terminal" evidence="14">
    <location>
        <begin position="142"/>
        <end position="225"/>
    </location>
</feature>
<feature type="domain" description="Fucosyltransferase C-terminal" evidence="13">
    <location>
        <begin position="248"/>
        <end position="423"/>
    </location>
</feature>
<comment type="caution">
    <text evidence="15">The sequence shown here is derived from an EMBL/GenBank/DDBJ whole genome shotgun (WGS) entry which is preliminary data.</text>
</comment>
<evidence type="ECO:0000256" key="10">
    <source>
        <dbReference type="ARBA" id="ARBA00023136"/>
    </source>
</evidence>
<dbReference type="PANTHER" id="PTHR48438">
    <property type="entry name" value="ALPHA-(1,3)-FUCOSYLTRANSFERASE C-RELATED"/>
    <property type="match status" value="1"/>
</dbReference>
<keyword evidence="6 12" id="KW-0812">Transmembrane</keyword>
<organism evidence="15 16">
    <name type="scientific">Laodelphax striatellus</name>
    <name type="common">Small brown planthopper</name>
    <name type="synonym">Delphax striatella</name>
    <dbReference type="NCBI Taxonomy" id="195883"/>
    <lineage>
        <taxon>Eukaryota</taxon>
        <taxon>Metazoa</taxon>
        <taxon>Ecdysozoa</taxon>
        <taxon>Arthropoda</taxon>
        <taxon>Hexapoda</taxon>
        <taxon>Insecta</taxon>
        <taxon>Pterygota</taxon>
        <taxon>Neoptera</taxon>
        <taxon>Paraneoptera</taxon>
        <taxon>Hemiptera</taxon>
        <taxon>Auchenorrhyncha</taxon>
        <taxon>Fulgoroidea</taxon>
        <taxon>Delphacidae</taxon>
        <taxon>Criomorphinae</taxon>
        <taxon>Laodelphax</taxon>
    </lineage>
</organism>
<keyword evidence="10" id="KW-0472">Membrane</keyword>
<dbReference type="Gene3D" id="3.40.50.11660">
    <property type="entry name" value="Glycosyl transferase family 10, C-terminal domain"/>
    <property type="match status" value="1"/>
</dbReference>
<evidence type="ECO:0000256" key="1">
    <source>
        <dbReference type="ARBA" id="ARBA00004447"/>
    </source>
</evidence>
<evidence type="ECO:0000256" key="4">
    <source>
        <dbReference type="ARBA" id="ARBA00022676"/>
    </source>
</evidence>
<dbReference type="InterPro" id="IPR038577">
    <property type="entry name" value="GT10-like_C_sf"/>
</dbReference>
<dbReference type="InterPro" id="IPR031481">
    <property type="entry name" value="Glyco_tran_10_N"/>
</dbReference>
<dbReference type="OrthoDB" id="427096at2759"/>
<dbReference type="PANTHER" id="PTHR48438:SF1">
    <property type="entry name" value="ALPHA-(1,3)-FUCOSYLTRANSFERASE C-RELATED"/>
    <property type="match status" value="1"/>
</dbReference>
<evidence type="ECO:0000313" key="16">
    <source>
        <dbReference type="Proteomes" id="UP000291343"/>
    </source>
</evidence>
<evidence type="ECO:0000256" key="12">
    <source>
        <dbReference type="RuleBase" id="RU003832"/>
    </source>
</evidence>
<evidence type="ECO:0000256" key="11">
    <source>
        <dbReference type="ARBA" id="ARBA00023180"/>
    </source>
</evidence>
<keyword evidence="5 12" id="KW-0808">Transferase</keyword>
<evidence type="ECO:0000256" key="7">
    <source>
        <dbReference type="ARBA" id="ARBA00022968"/>
    </source>
</evidence>
<dbReference type="Pfam" id="PF00852">
    <property type="entry name" value="Glyco_transf_10"/>
    <property type="match status" value="1"/>
</dbReference>
<dbReference type="GO" id="GO:0008417">
    <property type="term" value="F:fucosyltransferase activity"/>
    <property type="evidence" value="ECO:0007669"/>
    <property type="project" value="InterPro"/>
</dbReference>
<keyword evidence="9 12" id="KW-0333">Golgi apparatus</keyword>
<dbReference type="InterPro" id="IPR001503">
    <property type="entry name" value="Glyco_trans_10"/>
</dbReference>
<accession>A0A482WGN9</accession>
<dbReference type="AlphaFoldDB" id="A0A482WGN9"/>
<gene>
    <name evidence="15" type="ORF">LSTR_LSTR004081</name>
</gene>
<evidence type="ECO:0000256" key="9">
    <source>
        <dbReference type="ARBA" id="ARBA00023034"/>
    </source>
</evidence>
<dbReference type="InParanoid" id="A0A482WGN9"/>
<keyword evidence="16" id="KW-1185">Reference proteome</keyword>